<evidence type="ECO:0000256" key="2">
    <source>
        <dbReference type="SAM" id="SignalP"/>
    </source>
</evidence>
<evidence type="ECO:0000313" key="3">
    <source>
        <dbReference type="EMBL" id="PWY79258.1"/>
    </source>
</evidence>
<keyword evidence="1" id="KW-1133">Transmembrane helix</keyword>
<reference evidence="3 4" key="1">
    <citation type="submission" date="2016-12" db="EMBL/GenBank/DDBJ databases">
        <title>The genomes of Aspergillus section Nigri reveals drivers in fungal speciation.</title>
        <authorList>
            <consortium name="DOE Joint Genome Institute"/>
            <person name="Vesth T.C."/>
            <person name="Nybo J."/>
            <person name="Theobald S."/>
            <person name="Brandl J."/>
            <person name="Frisvad J.C."/>
            <person name="Nielsen K.F."/>
            <person name="Lyhne E.K."/>
            <person name="Kogle M.E."/>
            <person name="Kuo A."/>
            <person name="Riley R."/>
            <person name="Clum A."/>
            <person name="Nolan M."/>
            <person name="Lipzen A."/>
            <person name="Salamov A."/>
            <person name="Henrissat B."/>
            <person name="Wiebenga A."/>
            <person name="De Vries R.P."/>
            <person name="Grigoriev I.V."/>
            <person name="Mortensen U.H."/>
            <person name="Andersen M.R."/>
            <person name="Baker S.E."/>
        </authorList>
    </citation>
    <scope>NUCLEOTIDE SEQUENCE [LARGE SCALE GENOMIC DNA]</scope>
    <source>
        <strain evidence="3 4">CBS 117.55</strain>
    </source>
</reference>
<dbReference type="AlphaFoldDB" id="A0A317W248"/>
<dbReference type="RefSeq" id="XP_025398478.1">
    <property type="nucleotide sequence ID" value="XM_025548553.1"/>
</dbReference>
<feature type="chain" id="PRO_5016346167" evidence="2">
    <location>
        <begin position="19"/>
        <end position="88"/>
    </location>
</feature>
<evidence type="ECO:0000313" key="4">
    <source>
        <dbReference type="Proteomes" id="UP000247233"/>
    </source>
</evidence>
<organism evidence="3 4">
    <name type="scientific">Aspergillus heteromorphus CBS 117.55</name>
    <dbReference type="NCBI Taxonomy" id="1448321"/>
    <lineage>
        <taxon>Eukaryota</taxon>
        <taxon>Fungi</taxon>
        <taxon>Dikarya</taxon>
        <taxon>Ascomycota</taxon>
        <taxon>Pezizomycotina</taxon>
        <taxon>Eurotiomycetes</taxon>
        <taxon>Eurotiomycetidae</taxon>
        <taxon>Eurotiales</taxon>
        <taxon>Aspergillaceae</taxon>
        <taxon>Aspergillus</taxon>
        <taxon>Aspergillus subgen. Circumdati</taxon>
    </lineage>
</organism>
<sequence length="88" mass="9644">MFFFPLSLSLSLASLSLASLLPSLWLSLPSLPRFPLPLSLILALPLAHYINPLSTFFAALLIIFLPSLDHPVILLFTFPTSSQHLSSP</sequence>
<comment type="caution">
    <text evidence="3">The sequence shown here is derived from an EMBL/GenBank/DDBJ whole genome shotgun (WGS) entry which is preliminary data.</text>
</comment>
<feature type="transmembrane region" description="Helical" evidence="1">
    <location>
        <begin position="57"/>
        <end position="78"/>
    </location>
</feature>
<feature type="signal peptide" evidence="2">
    <location>
        <begin position="1"/>
        <end position="18"/>
    </location>
</feature>
<keyword evidence="1" id="KW-0472">Membrane</keyword>
<dbReference type="VEuPathDB" id="FungiDB:BO70DRAFT_57601"/>
<keyword evidence="4" id="KW-1185">Reference proteome</keyword>
<evidence type="ECO:0000256" key="1">
    <source>
        <dbReference type="SAM" id="Phobius"/>
    </source>
</evidence>
<protein>
    <submittedName>
        <fullName evidence="3">Uncharacterized protein</fullName>
    </submittedName>
</protein>
<dbReference type="EMBL" id="MSFL01000016">
    <property type="protein sequence ID" value="PWY79258.1"/>
    <property type="molecule type" value="Genomic_DNA"/>
</dbReference>
<dbReference type="GeneID" id="37070790"/>
<accession>A0A317W248</accession>
<keyword evidence="1" id="KW-0812">Transmembrane</keyword>
<dbReference type="Proteomes" id="UP000247233">
    <property type="component" value="Unassembled WGS sequence"/>
</dbReference>
<name>A0A317W248_9EURO</name>
<proteinExistence type="predicted"/>
<keyword evidence="2" id="KW-0732">Signal</keyword>
<gene>
    <name evidence="3" type="ORF">BO70DRAFT_57601</name>
</gene>